<accession>A0A497JFE3</accession>
<protein>
    <submittedName>
        <fullName evidence="2">Uncharacterized protein</fullName>
    </submittedName>
</protein>
<reference evidence="2 3" key="1">
    <citation type="submission" date="2018-06" db="EMBL/GenBank/DDBJ databases">
        <title>Extensive metabolic versatility and redundancy in microbially diverse, dynamic hydrothermal sediments.</title>
        <authorList>
            <person name="Dombrowski N."/>
            <person name="Teske A."/>
            <person name="Baker B.J."/>
        </authorList>
    </citation>
    <scope>NUCLEOTIDE SEQUENCE [LARGE SCALE GENOMIC DNA]</scope>
    <source>
        <strain evidence="2">B9_G13</strain>
    </source>
</reference>
<dbReference type="EMBL" id="QMWO01000065">
    <property type="protein sequence ID" value="RLG69566.1"/>
    <property type="molecule type" value="Genomic_DNA"/>
</dbReference>
<feature type="transmembrane region" description="Helical" evidence="1">
    <location>
        <begin position="110"/>
        <end position="130"/>
    </location>
</feature>
<dbReference type="Proteomes" id="UP000277633">
    <property type="component" value="Unassembled WGS sequence"/>
</dbReference>
<dbReference type="AlphaFoldDB" id="A0A497JFE3"/>
<evidence type="ECO:0000313" key="3">
    <source>
        <dbReference type="Proteomes" id="UP000277633"/>
    </source>
</evidence>
<gene>
    <name evidence="2" type="ORF">DRO07_02050</name>
</gene>
<name>A0A497JFE3_9ARCH</name>
<comment type="caution">
    <text evidence="2">The sequence shown here is derived from an EMBL/GenBank/DDBJ whole genome shotgun (WGS) entry which is preliminary data.</text>
</comment>
<keyword evidence="1" id="KW-0812">Transmembrane</keyword>
<keyword evidence="1" id="KW-1133">Transmembrane helix</keyword>
<feature type="transmembrane region" description="Helical" evidence="1">
    <location>
        <begin position="72"/>
        <end position="90"/>
    </location>
</feature>
<feature type="transmembrane region" description="Helical" evidence="1">
    <location>
        <begin position="47"/>
        <end position="66"/>
    </location>
</feature>
<organism evidence="2 3">
    <name type="scientific">Candidatus Iainarchaeum sp</name>
    <dbReference type="NCBI Taxonomy" id="3101447"/>
    <lineage>
        <taxon>Archaea</taxon>
        <taxon>Candidatus Iainarchaeota</taxon>
        <taxon>Candidatus Iainarchaeia</taxon>
        <taxon>Candidatus Iainarchaeales</taxon>
        <taxon>Candidatus Iainarchaeaceae</taxon>
        <taxon>Candidatus Iainarchaeum</taxon>
    </lineage>
</organism>
<feature type="transmembrane region" description="Helical" evidence="1">
    <location>
        <begin position="20"/>
        <end position="40"/>
    </location>
</feature>
<proteinExistence type="predicted"/>
<keyword evidence="1" id="KW-0472">Membrane</keyword>
<sequence length="281" mass="31625">MDTLLLLDINALKTMLFSAEFWLGTVFFSIATGLFLGISVRYEKKPALVSILLCSAFAYLISFLLFPVAKELLVVFVFYVLALIWCEEIIKTRLIELKKLPILRSINTALEKLALVISLGFFFSGMLIVMPAQQKYLDTFEEKFLSGPLTGGAANLSDIAVEFKVQSENALLEEIKNSPEFKALRKSQSELDQNFVTYLLKKQIVVSSQEYRNAVKETMQKSMQGINVADVAKKSVPLYGLFEKYIYIVLPFSTFCITWLFSTIVVRVLSLAFGVIAAKTL</sequence>
<evidence type="ECO:0000256" key="1">
    <source>
        <dbReference type="SAM" id="Phobius"/>
    </source>
</evidence>
<feature type="transmembrane region" description="Helical" evidence="1">
    <location>
        <begin position="245"/>
        <end position="278"/>
    </location>
</feature>
<evidence type="ECO:0000313" key="2">
    <source>
        <dbReference type="EMBL" id="RLG69566.1"/>
    </source>
</evidence>